<evidence type="ECO:0000313" key="2">
    <source>
        <dbReference type="EMBL" id="SSX26836.1"/>
    </source>
</evidence>
<keyword evidence="1" id="KW-1133">Transmembrane helix</keyword>
<organism evidence="2">
    <name type="scientific">Culicoides sonorensis</name>
    <name type="common">Biting midge</name>
    <dbReference type="NCBI Taxonomy" id="179676"/>
    <lineage>
        <taxon>Eukaryota</taxon>
        <taxon>Metazoa</taxon>
        <taxon>Ecdysozoa</taxon>
        <taxon>Arthropoda</taxon>
        <taxon>Hexapoda</taxon>
        <taxon>Insecta</taxon>
        <taxon>Pterygota</taxon>
        <taxon>Neoptera</taxon>
        <taxon>Endopterygota</taxon>
        <taxon>Diptera</taxon>
        <taxon>Nematocera</taxon>
        <taxon>Chironomoidea</taxon>
        <taxon>Ceratopogonidae</taxon>
        <taxon>Ceratopogoninae</taxon>
        <taxon>Culicoides</taxon>
        <taxon>Monoculicoides</taxon>
    </lineage>
</organism>
<dbReference type="PANTHER" id="PTHR31649:SF10">
    <property type="entry name" value="IP19903P-RELATED"/>
    <property type="match status" value="1"/>
</dbReference>
<feature type="transmembrane region" description="Helical" evidence="1">
    <location>
        <begin position="151"/>
        <end position="170"/>
    </location>
</feature>
<dbReference type="AlphaFoldDB" id="A0A336M986"/>
<accession>A0A336M986</accession>
<evidence type="ECO:0000256" key="1">
    <source>
        <dbReference type="SAM" id="Phobius"/>
    </source>
</evidence>
<keyword evidence="1" id="KW-0472">Membrane</keyword>
<keyword evidence="1" id="KW-0812">Transmembrane</keyword>
<name>A0A336M986_CULSO</name>
<gene>
    <name evidence="2" type="primary">CSON013921</name>
</gene>
<protein>
    <submittedName>
        <fullName evidence="2">CSON013921 protein</fullName>
    </submittedName>
</protein>
<sequence>MPGLIIKPWFTYDANEPLPENPVRGGKYTDGSILYAGRSYYAGDLLPAMIFINHLNFGTVARVSHNGREITQEHGFEILLPDGLYVWRSESNGGIPFRAIEIGHTVDREVLYLGRGRHQGAVIVGKVHPSHNCLYIPFGGREIALRQYEVFKHWGLIINFFLANYIEFYWKNRLMRDKQRALA</sequence>
<dbReference type="PANTHER" id="PTHR31649">
    <property type="entry name" value="AGAP009604-PA"/>
    <property type="match status" value="1"/>
</dbReference>
<dbReference type="InterPro" id="IPR006616">
    <property type="entry name" value="DM9_repeat"/>
</dbReference>
<dbReference type="VEuPathDB" id="VectorBase:CSON013921"/>
<dbReference type="SMART" id="SM00696">
    <property type="entry name" value="DM9"/>
    <property type="match status" value="2"/>
</dbReference>
<reference evidence="2" key="1">
    <citation type="submission" date="2018-07" db="EMBL/GenBank/DDBJ databases">
        <authorList>
            <person name="Quirk P.G."/>
            <person name="Krulwich T.A."/>
        </authorList>
    </citation>
    <scope>NUCLEOTIDE SEQUENCE</scope>
</reference>
<proteinExistence type="predicted"/>
<dbReference type="EMBL" id="UFQT01000739">
    <property type="protein sequence ID" value="SSX26836.1"/>
    <property type="molecule type" value="Genomic_DNA"/>
</dbReference>
<dbReference type="Pfam" id="PF11901">
    <property type="entry name" value="DM9"/>
    <property type="match status" value="1"/>
</dbReference>